<evidence type="ECO:0000256" key="9">
    <source>
        <dbReference type="ARBA" id="ARBA00023237"/>
    </source>
</evidence>
<feature type="transmembrane region" description="Helical" evidence="12">
    <location>
        <begin position="20"/>
        <end position="38"/>
    </location>
</feature>
<dbReference type="Gene3D" id="2.60.40.1120">
    <property type="entry name" value="Carboxypeptidase-like, regulatory domain"/>
    <property type="match status" value="1"/>
</dbReference>
<keyword evidence="7 11" id="KW-0798">TonB box</keyword>
<organism evidence="14 15">
    <name type="scientific">Parabacteroides chartae</name>
    <dbReference type="NCBI Taxonomy" id="1037355"/>
    <lineage>
        <taxon>Bacteria</taxon>
        <taxon>Pseudomonadati</taxon>
        <taxon>Bacteroidota</taxon>
        <taxon>Bacteroidia</taxon>
        <taxon>Bacteroidales</taxon>
        <taxon>Tannerellaceae</taxon>
        <taxon>Parabacteroides</taxon>
    </lineage>
</organism>
<dbReference type="FunFam" id="2.170.130.10:FF:000003">
    <property type="entry name" value="SusC/RagA family TonB-linked outer membrane protein"/>
    <property type="match status" value="1"/>
</dbReference>
<evidence type="ECO:0000256" key="5">
    <source>
        <dbReference type="ARBA" id="ARBA00022692"/>
    </source>
</evidence>
<evidence type="ECO:0000256" key="1">
    <source>
        <dbReference type="ARBA" id="ARBA00004571"/>
    </source>
</evidence>
<dbReference type="Gene3D" id="2.40.170.20">
    <property type="entry name" value="TonB-dependent receptor, beta-barrel domain"/>
    <property type="match status" value="1"/>
</dbReference>
<reference evidence="15" key="1">
    <citation type="submission" date="2017-02" db="EMBL/GenBank/DDBJ databases">
        <authorList>
            <person name="Varghese N."/>
            <person name="Submissions S."/>
        </authorList>
    </citation>
    <scope>NUCLEOTIDE SEQUENCE [LARGE SCALE GENOMIC DNA]</scope>
    <source>
        <strain evidence="15">DSM 24967</strain>
    </source>
</reference>
<protein>
    <submittedName>
        <fullName evidence="14">TonB-linked outer membrane protein, SusC/RagA family</fullName>
    </submittedName>
</protein>
<comment type="subcellular location">
    <subcellularLocation>
        <location evidence="1 10">Cell outer membrane</location>
        <topology evidence="1 10">Multi-pass membrane protein</topology>
    </subcellularLocation>
</comment>
<keyword evidence="8 10" id="KW-0472">Membrane</keyword>
<evidence type="ECO:0000256" key="2">
    <source>
        <dbReference type="ARBA" id="ARBA00022448"/>
    </source>
</evidence>
<comment type="similarity">
    <text evidence="10 11">Belongs to the TonB-dependent receptor family.</text>
</comment>
<evidence type="ECO:0000256" key="11">
    <source>
        <dbReference type="RuleBase" id="RU003357"/>
    </source>
</evidence>
<dbReference type="EMBL" id="FUYQ01000006">
    <property type="protein sequence ID" value="SKB43760.1"/>
    <property type="molecule type" value="Genomic_DNA"/>
</dbReference>
<dbReference type="Pfam" id="PF13715">
    <property type="entry name" value="CarbopepD_reg_2"/>
    <property type="match status" value="1"/>
</dbReference>
<keyword evidence="4" id="KW-0406">Ion transport</keyword>
<dbReference type="PROSITE" id="PS52016">
    <property type="entry name" value="TONB_DEPENDENT_REC_3"/>
    <property type="match status" value="1"/>
</dbReference>
<evidence type="ECO:0000313" key="15">
    <source>
        <dbReference type="Proteomes" id="UP000190852"/>
    </source>
</evidence>
<feature type="domain" description="Secretin/TonB short N-terminal" evidence="13">
    <location>
        <begin position="67"/>
        <end position="118"/>
    </location>
</feature>
<gene>
    <name evidence="14" type="ORF">SAMN05660349_01174</name>
</gene>
<dbReference type="InterPro" id="IPR037066">
    <property type="entry name" value="Plug_dom_sf"/>
</dbReference>
<keyword evidence="15" id="KW-1185">Reference proteome</keyword>
<keyword evidence="12" id="KW-1133">Transmembrane helix</keyword>
<evidence type="ECO:0000256" key="3">
    <source>
        <dbReference type="ARBA" id="ARBA00022452"/>
    </source>
</evidence>
<dbReference type="InterPro" id="IPR008969">
    <property type="entry name" value="CarboxyPept-like_regulatory"/>
</dbReference>
<dbReference type="Proteomes" id="UP000190852">
    <property type="component" value="Unassembled WGS sequence"/>
</dbReference>
<dbReference type="FunFam" id="2.60.40.1120:FF:000003">
    <property type="entry name" value="Outer membrane protein Omp121"/>
    <property type="match status" value="1"/>
</dbReference>
<evidence type="ECO:0000256" key="8">
    <source>
        <dbReference type="ARBA" id="ARBA00023136"/>
    </source>
</evidence>
<dbReference type="InterPro" id="IPR023997">
    <property type="entry name" value="TonB-dep_OMP_SusC/RagA_CS"/>
</dbReference>
<evidence type="ECO:0000256" key="6">
    <source>
        <dbReference type="ARBA" id="ARBA00023004"/>
    </source>
</evidence>
<sequence>MLNVRKNPSCYLNNGRKKRLFHFLIYILITFIAPNAIYSQQPANVSVSVKNASLRQLFDEIEKNSVYKFSYRDILLDNKKDITINVSNTPVETILNGILHKRNLQYKVVGNSIMITAEELQNNKEGSSRKITGVVVDQAGIPVIGANIVEKGSNNGTITDIDGNFNINVHPDAVLSVSYIGYISKETPVGKSSSLNITLNEDSKRLEEIVVVGYGTQKKINLTGAVSQVSSKDLENRPVNTVAQMLQGTMPNVKVNVTSGAPGQGGSVSIRGTGSINGSSPLVLVDGIPGDLNRLNPADIETISVLKDAASAAIYGARGAFGVVLVTTKSAKAGKTKVSYDGYVAFSEPTISTDYLTSGYDYLMLNDVAFKNATGKTYSGYTDADMEELYARRFDKTENPERPWIVVAPYKGKDIYNYYGNFDWWDYIYNDVMPSHSHSVNLSGGTEKINYMISGSYYSKDGLLTKNTEKYESFTLTTKLNAQLSSWLKLTSNMQYFDKKYTYPGMEGETNENWSNINVHALPCYAPINPDGSFTYNTMKNSYSIGDGRIANLLSDVSKGKKGVHEFKETLGLEATITKDLKLKADYTFQFYMADDWYRRGKEYYSIQPGITAEIPNFNTDYYKKTMWYDPMHVANAYLNYNKTINDHSFGFTGGINYENKKHHRLMGQMYDLISETLNDLDLGTGDALASGGQYEYELFGAFYRLNYTFKDRYLLEVNGRYDGTSKYKSGKRFGFFPSVSAGWRMSEESWFDSAKDLIDNLKIRASYGSLGNQLSGSNYYPYISSMATTLSTWLINGEKSYNVSAPNPVSDNLTWEKSTTTNLGLDFSILKNRLTFSGDYYIRNTTDMLVAGLSLPGVFGASSPNQNAGDLRTKGYELTLQWNDDFNLLSKPFRYGISASLGDATSEITKYAANDNGLITTYYVGQKIGEIWGYRTDGLFQSDQEATEWNAKVNQRYVNNRIYKSPGEWAKPKAGDVKFLDLDNNGKIHPGASTLEDHGDMEIIGNSTPRYNYSFDFNASWNGFDINAFFQGIIKQDFYPGTNMDRFWGPYSRPYYSFIPKDFANDVWSEDNKDAYFPQLRAYVALDGNCQLSVKNDRYLQNIGYLRFKNLVFGYTLPDALLNKLSIQKLRIYVSGENLLCWSPFRRSDYIDPEQAASVDTGRTYPLSRTFSVGLSVTF</sequence>
<dbReference type="InterPro" id="IPR039426">
    <property type="entry name" value="TonB-dep_rcpt-like"/>
</dbReference>
<dbReference type="InterPro" id="IPR000531">
    <property type="entry name" value="Beta-barrel_TonB"/>
</dbReference>
<evidence type="ECO:0000313" key="14">
    <source>
        <dbReference type="EMBL" id="SKB43760.1"/>
    </source>
</evidence>
<evidence type="ECO:0000256" key="7">
    <source>
        <dbReference type="ARBA" id="ARBA00023077"/>
    </source>
</evidence>
<dbReference type="InterPro" id="IPR036942">
    <property type="entry name" value="Beta-barrel_TonB_sf"/>
</dbReference>
<dbReference type="SUPFAM" id="SSF56935">
    <property type="entry name" value="Porins"/>
    <property type="match status" value="1"/>
</dbReference>
<evidence type="ECO:0000256" key="12">
    <source>
        <dbReference type="SAM" id="Phobius"/>
    </source>
</evidence>
<name>A0A1T5B9X2_9BACT</name>
<keyword evidence="3 10" id="KW-1134">Transmembrane beta strand</keyword>
<evidence type="ECO:0000259" key="13">
    <source>
        <dbReference type="SMART" id="SM00965"/>
    </source>
</evidence>
<dbReference type="InterPro" id="IPR012910">
    <property type="entry name" value="Plug_dom"/>
</dbReference>
<dbReference type="AlphaFoldDB" id="A0A1T5B9X2"/>
<evidence type="ECO:0000256" key="4">
    <source>
        <dbReference type="ARBA" id="ARBA00022496"/>
    </source>
</evidence>
<dbReference type="SUPFAM" id="SSF49464">
    <property type="entry name" value="Carboxypeptidase regulatory domain-like"/>
    <property type="match status" value="1"/>
</dbReference>
<dbReference type="InterPro" id="IPR023996">
    <property type="entry name" value="TonB-dep_OMP_SusC/RagA"/>
</dbReference>
<dbReference type="SMART" id="SM00965">
    <property type="entry name" value="STN"/>
    <property type="match status" value="1"/>
</dbReference>
<dbReference type="GO" id="GO:0009279">
    <property type="term" value="C:cell outer membrane"/>
    <property type="evidence" value="ECO:0007669"/>
    <property type="project" value="UniProtKB-SubCell"/>
</dbReference>
<keyword evidence="4" id="KW-0410">Iron transport</keyword>
<keyword evidence="2 10" id="KW-0813">Transport</keyword>
<keyword evidence="9 10" id="KW-0998">Cell outer membrane</keyword>
<keyword evidence="5 10" id="KW-0812">Transmembrane</keyword>
<dbReference type="Pfam" id="PF07715">
    <property type="entry name" value="Plug"/>
    <property type="match status" value="1"/>
</dbReference>
<dbReference type="NCBIfam" id="TIGR04057">
    <property type="entry name" value="SusC_RagA_signa"/>
    <property type="match status" value="1"/>
</dbReference>
<dbReference type="InterPro" id="IPR011662">
    <property type="entry name" value="Secretin/TonB_short_N"/>
</dbReference>
<keyword evidence="6" id="KW-0408">Iron</keyword>
<dbReference type="NCBIfam" id="TIGR04056">
    <property type="entry name" value="OMP_RagA_SusC"/>
    <property type="match status" value="1"/>
</dbReference>
<dbReference type="Gene3D" id="2.170.130.10">
    <property type="entry name" value="TonB-dependent receptor, plug domain"/>
    <property type="match status" value="1"/>
</dbReference>
<dbReference type="Pfam" id="PF00593">
    <property type="entry name" value="TonB_dep_Rec_b-barrel"/>
    <property type="match status" value="1"/>
</dbReference>
<evidence type="ECO:0000256" key="10">
    <source>
        <dbReference type="PROSITE-ProRule" id="PRU01360"/>
    </source>
</evidence>
<proteinExistence type="inferred from homology"/>
<accession>A0A1T5B9X2</accession>
<dbReference type="GO" id="GO:0006826">
    <property type="term" value="P:iron ion transport"/>
    <property type="evidence" value="ECO:0007669"/>
    <property type="project" value="UniProtKB-KW"/>
</dbReference>